<feature type="compositionally biased region" description="Polar residues" evidence="1">
    <location>
        <begin position="22"/>
        <end position="33"/>
    </location>
</feature>
<evidence type="ECO:0000313" key="3">
    <source>
        <dbReference type="Proteomes" id="UP001146351"/>
    </source>
</evidence>
<comment type="caution">
    <text evidence="2">The sequence shown here is derived from an EMBL/GenBank/DDBJ whole genome shotgun (WGS) entry which is preliminary data.</text>
</comment>
<evidence type="ECO:0000256" key="1">
    <source>
        <dbReference type="SAM" id="MobiDB-lite"/>
    </source>
</evidence>
<gene>
    <name evidence="2" type="ORF">N7492_000546</name>
</gene>
<reference evidence="2" key="2">
    <citation type="journal article" date="2023" name="IMA Fungus">
        <title>Comparative genomic study of the Penicillium genus elucidates a diverse pangenome and 15 lateral gene transfer events.</title>
        <authorList>
            <person name="Petersen C."/>
            <person name="Sorensen T."/>
            <person name="Nielsen M.R."/>
            <person name="Sondergaard T.E."/>
            <person name="Sorensen J.L."/>
            <person name="Fitzpatrick D.A."/>
            <person name="Frisvad J.C."/>
            <person name="Nielsen K.L."/>
        </authorList>
    </citation>
    <scope>NUCLEOTIDE SEQUENCE</scope>
    <source>
        <strain evidence="2">IBT 21917</strain>
    </source>
</reference>
<sequence>MDELKQLLVKVIRDEYSSTGSVIANKSAESSPSNEREKRAQVVDEVDEVDLKSPICTTPDDFKSFEKWAATPEFKIVVETNWPIGFQLGQRWMQI</sequence>
<keyword evidence="3" id="KW-1185">Reference proteome</keyword>
<evidence type="ECO:0000313" key="2">
    <source>
        <dbReference type="EMBL" id="KAJ5182930.1"/>
    </source>
</evidence>
<dbReference type="OrthoDB" id="4187177at2759"/>
<dbReference type="AlphaFoldDB" id="A0A9W9IQM7"/>
<dbReference type="Proteomes" id="UP001146351">
    <property type="component" value="Unassembled WGS sequence"/>
</dbReference>
<proteinExistence type="predicted"/>
<organism evidence="2 3">
    <name type="scientific">Penicillium capsulatum</name>
    <dbReference type="NCBI Taxonomy" id="69766"/>
    <lineage>
        <taxon>Eukaryota</taxon>
        <taxon>Fungi</taxon>
        <taxon>Dikarya</taxon>
        <taxon>Ascomycota</taxon>
        <taxon>Pezizomycotina</taxon>
        <taxon>Eurotiomycetes</taxon>
        <taxon>Eurotiomycetidae</taxon>
        <taxon>Eurotiales</taxon>
        <taxon>Aspergillaceae</taxon>
        <taxon>Penicillium</taxon>
    </lineage>
</organism>
<protein>
    <submittedName>
        <fullName evidence="2">Uncharacterized protein</fullName>
    </submittedName>
</protein>
<reference evidence="2" key="1">
    <citation type="submission" date="2022-11" db="EMBL/GenBank/DDBJ databases">
        <authorList>
            <person name="Petersen C."/>
        </authorList>
    </citation>
    <scope>NUCLEOTIDE SEQUENCE</scope>
    <source>
        <strain evidence="2">IBT 21917</strain>
    </source>
</reference>
<feature type="region of interest" description="Disordered" evidence="1">
    <location>
        <begin position="22"/>
        <end position="42"/>
    </location>
</feature>
<name>A0A9W9IQM7_9EURO</name>
<dbReference type="EMBL" id="JAPQKO010000001">
    <property type="protein sequence ID" value="KAJ5182930.1"/>
    <property type="molecule type" value="Genomic_DNA"/>
</dbReference>
<accession>A0A9W9IQM7</accession>